<dbReference type="SUPFAM" id="SSF50475">
    <property type="entry name" value="FMN-binding split barrel"/>
    <property type="match status" value="1"/>
</dbReference>
<sequence length="241" mass="25954">MSAATRRLEPIPAERARSLLETARSLTIVTESRRVERVGLRAVDPSGRLALADPVDDRLRVEVARAREGELVGVAEVTDVAPTPVRDRVRARLTLGGHLTAADGRQGGALCFVPERAALREAGRTVPLGVDQLALARPDPLASYEADLLANLDAARTGIAARLARLLPSRHLVGVVRVRPVRIDRYGLVLRLERTRTDHDARLGFPSPVSHPGKAVREIRSLLARAATSTRGPVCPCPAGE</sequence>
<keyword evidence="2" id="KW-1185">Reference proteome</keyword>
<protein>
    <submittedName>
        <fullName evidence="1">DUF2470 domain-containing protein</fullName>
    </submittedName>
</protein>
<reference evidence="1" key="1">
    <citation type="submission" date="2021-04" db="EMBL/GenBank/DDBJ databases">
        <title>Genome seq and assembly of Streptomyces sp. RG38.</title>
        <authorList>
            <person name="Chhetri G."/>
        </authorList>
    </citation>
    <scope>NUCLEOTIDE SEQUENCE</scope>
    <source>
        <strain evidence="1">RG38</strain>
    </source>
</reference>
<dbReference type="RefSeq" id="WP_210867962.1">
    <property type="nucleotide sequence ID" value="NZ_JAGPNL010000001.1"/>
</dbReference>
<dbReference type="EMBL" id="JAGPNL010000001">
    <property type="protein sequence ID" value="MBQ0825274.1"/>
    <property type="molecule type" value="Genomic_DNA"/>
</dbReference>
<dbReference type="Proteomes" id="UP000677875">
    <property type="component" value="Unassembled WGS sequence"/>
</dbReference>
<comment type="caution">
    <text evidence="1">The sequence shown here is derived from an EMBL/GenBank/DDBJ whole genome shotgun (WGS) entry which is preliminary data.</text>
</comment>
<evidence type="ECO:0000313" key="2">
    <source>
        <dbReference type="Proteomes" id="UP000677875"/>
    </source>
</evidence>
<gene>
    <name evidence="1" type="ORF">J5Y05_01915</name>
</gene>
<evidence type="ECO:0000313" key="1">
    <source>
        <dbReference type="EMBL" id="MBQ0825274.1"/>
    </source>
</evidence>
<name>A0A940XB29_9ACTN</name>
<dbReference type="Gene3D" id="3.20.180.10">
    <property type="entry name" value="PNP-oxidase-like"/>
    <property type="match status" value="1"/>
</dbReference>
<organism evidence="1 2">
    <name type="scientific">Streptomyces tagetis</name>
    <dbReference type="NCBI Taxonomy" id="2820809"/>
    <lineage>
        <taxon>Bacteria</taxon>
        <taxon>Bacillati</taxon>
        <taxon>Actinomycetota</taxon>
        <taxon>Actinomycetes</taxon>
        <taxon>Kitasatosporales</taxon>
        <taxon>Streptomycetaceae</taxon>
        <taxon>Streptomyces</taxon>
    </lineage>
</organism>
<dbReference type="InterPro" id="IPR037119">
    <property type="entry name" value="Haem_oxidase_HugZ-like_sf"/>
</dbReference>
<accession>A0A940XB29</accession>
<dbReference type="AlphaFoldDB" id="A0A940XB29"/>
<proteinExistence type="predicted"/>